<dbReference type="EnsemblBacteria" id="AAT83048">
    <property type="protein sequence ID" value="AAT83048"/>
    <property type="gene ID" value="PPA1298"/>
</dbReference>
<name>Q6A867_CUTAK</name>
<dbReference type="HOGENOM" id="CLU_1359379_0_0_11"/>
<gene>
    <name evidence="1" type="ordered locus">PPA1298</name>
</gene>
<proteinExistence type="predicted"/>
<dbReference type="Proteomes" id="UP000000603">
    <property type="component" value="Chromosome"/>
</dbReference>
<organism evidence="1 2">
    <name type="scientific">Cutibacterium acnes (strain DSM 16379 / KPA171202)</name>
    <name type="common">Propionibacterium acnes</name>
    <dbReference type="NCBI Taxonomy" id="267747"/>
    <lineage>
        <taxon>Bacteria</taxon>
        <taxon>Bacillati</taxon>
        <taxon>Actinomycetota</taxon>
        <taxon>Actinomycetes</taxon>
        <taxon>Propionibacteriales</taxon>
        <taxon>Propionibacteriaceae</taxon>
        <taxon>Cutibacterium</taxon>
    </lineage>
</organism>
<sequence>MWPATRSPIFNWLAVMVRTGGSGVRVALILMVSPCFCAFIDEGATAGVDVRNHSHFFNKSITTVSPLPKCVNHDLHIWGMIEPTTISTTPRVAIISPSGPARFWGEPPSIALRRHGRSPMRSLPSGALLLVWDVTVLTGPTLGHRVRPLSKDAELTARRWLDQVADNPGFLDTLIEAARITDGWHHATPPHIQAPYRTLHQ</sequence>
<dbReference type="AlphaFoldDB" id="Q6A867"/>
<accession>Q6A867</accession>
<protein>
    <submittedName>
        <fullName evidence="1">Uncharacterized protein</fullName>
    </submittedName>
</protein>
<dbReference type="EMBL" id="AE017283">
    <property type="protein sequence ID" value="AAT83048.1"/>
    <property type="molecule type" value="Genomic_DNA"/>
</dbReference>
<dbReference type="KEGG" id="pac:PPA1298"/>
<evidence type="ECO:0000313" key="2">
    <source>
        <dbReference type="Proteomes" id="UP000000603"/>
    </source>
</evidence>
<evidence type="ECO:0000313" key="1">
    <source>
        <dbReference type="EMBL" id="AAT83048.1"/>
    </source>
</evidence>
<reference evidence="1 2" key="1">
    <citation type="journal article" date="2004" name="Science">
        <title>The complete genome sequence of Propionibacterium acnes, a commensal of human skin.</title>
        <authorList>
            <person name="Bruggemann H."/>
            <person name="Henne A."/>
            <person name="Hoster F."/>
            <person name="Liesegang H."/>
            <person name="Wiezer A."/>
            <person name="Strittmatter A."/>
            <person name="Hujer S."/>
            <person name="Durre P."/>
            <person name="Gottschalk G."/>
        </authorList>
    </citation>
    <scope>NUCLEOTIDE SEQUENCE [LARGE SCALE GENOMIC DNA]</scope>
    <source>
        <strain evidence="2">DSM 16379 / KPA171202</strain>
    </source>
</reference>